<dbReference type="Gene3D" id="3.40.1390.30">
    <property type="entry name" value="NIF3 (NGG1p interacting factor 3)-like"/>
    <property type="match status" value="2"/>
</dbReference>
<dbReference type="SUPFAM" id="SSF102705">
    <property type="entry name" value="NIF3 (NGG1p interacting factor 3)-like"/>
    <property type="match status" value="1"/>
</dbReference>
<dbReference type="InterPro" id="IPR002678">
    <property type="entry name" value="DUF34/NIF3"/>
</dbReference>
<protein>
    <submittedName>
        <fullName evidence="4">Nif3-like dinuclear metal center hexameric protein</fullName>
    </submittedName>
</protein>
<evidence type="ECO:0000313" key="5">
    <source>
        <dbReference type="Proteomes" id="UP000477311"/>
    </source>
</evidence>
<keyword evidence="5" id="KW-1185">Reference proteome</keyword>
<dbReference type="GO" id="GO:0005737">
    <property type="term" value="C:cytoplasm"/>
    <property type="evidence" value="ECO:0007669"/>
    <property type="project" value="TreeGrafter"/>
</dbReference>
<dbReference type="Proteomes" id="UP000477311">
    <property type="component" value="Unassembled WGS sequence"/>
</dbReference>
<reference evidence="4 5" key="1">
    <citation type="submission" date="2020-02" db="EMBL/GenBank/DDBJ databases">
        <title>Draft genome sequence of Limisphaera ngatamarikiensis NGM72.4T, a thermophilic Verrucomicrobia grouped in subdivision 3.</title>
        <authorList>
            <person name="Carere C.R."/>
            <person name="Steen J."/>
            <person name="Hugenholtz P."/>
            <person name="Stott M.B."/>
        </authorList>
    </citation>
    <scope>NUCLEOTIDE SEQUENCE [LARGE SCALE GENOMIC DNA]</scope>
    <source>
        <strain evidence="4 5">NGM72.4</strain>
    </source>
</reference>
<feature type="binding site" evidence="3">
    <location>
        <position position="153"/>
    </location>
    <ligand>
        <name>a divalent metal cation</name>
        <dbReference type="ChEBI" id="CHEBI:60240"/>
        <label>1</label>
    </ligand>
</feature>
<evidence type="ECO:0000256" key="1">
    <source>
        <dbReference type="ARBA" id="ARBA00006964"/>
    </source>
</evidence>
<accession>A0A6M1RQ94</accession>
<organism evidence="4 5">
    <name type="scientific">Limisphaera ngatamarikiensis</name>
    <dbReference type="NCBI Taxonomy" id="1324935"/>
    <lineage>
        <taxon>Bacteria</taxon>
        <taxon>Pseudomonadati</taxon>
        <taxon>Verrucomicrobiota</taxon>
        <taxon>Verrucomicrobiia</taxon>
        <taxon>Limisphaerales</taxon>
        <taxon>Limisphaeraceae</taxon>
        <taxon>Limisphaera</taxon>
    </lineage>
</organism>
<sequence>MGEVRGVRGRRAVRLRGWLSAGQGVWFWPAGLGLALGVTGDFSGGVASKKSVPLRDLVAYCDRLLEIPGFPDYDGAWNGLQVENDGRVTRLAAAVDASLTTVRMAGAAGADLLLVHHGLFWSVRQPWTGVHRQLWLELHRHNVAVYSAHLPLDAHPRFGNNRLLCRALGWRSAQRFFEWKGRALGWWVETRVEREALCERLAKVVGGPVRLVPGGPPVCRRVGVVTGGAGGELRQAVAAGLDTFITGEGPHWTHALAEELGLNVLYAGHYATETFGVKALAEHLSRRFGLPWMFLDHPTGL</sequence>
<feature type="binding site" evidence="3">
    <location>
        <position position="273"/>
    </location>
    <ligand>
        <name>a divalent metal cation</name>
        <dbReference type="ChEBI" id="CHEBI:60240"/>
        <label>1</label>
    </ligand>
</feature>
<keyword evidence="2 3" id="KW-0479">Metal-binding</keyword>
<evidence type="ECO:0000313" key="4">
    <source>
        <dbReference type="EMBL" id="NGO38845.1"/>
    </source>
</evidence>
<dbReference type="PANTHER" id="PTHR13799:SF14">
    <property type="entry name" value="GTP CYCLOHYDROLASE 1 TYPE 2 HOMOLOG"/>
    <property type="match status" value="1"/>
</dbReference>
<dbReference type="PANTHER" id="PTHR13799">
    <property type="entry name" value="NGG1 INTERACTING FACTOR 3"/>
    <property type="match status" value="1"/>
</dbReference>
<feature type="binding site" evidence="3">
    <location>
        <position position="117"/>
    </location>
    <ligand>
        <name>a divalent metal cation</name>
        <dbReference type="ChEBI" id="CHEBI:60240"/>
        <label>1</label>
    </ligand>
</feature>
<feature type="binding site" evidence="3">
    <location>
        <position position="269"/>
    </location>
    <ligand>
        <name>a divalent metal cation</name>
        <dbReference type="ChEBI" id="CHEBI:60240"/>
        <label>1</label>
    </ligand>
</feature>
<dbReference type="NCBIfam" id="TIGR00486">
    <property type="entry name" value="YbgI_SA1388"/>
    <property type="match status" value="1"/>
</dbReference>
<feature type="binding site" evidence="3">
    <location>
        <position position="116"/>
    </location>
    <ligand>
        <name>a divalent metal cation</name>
        <dbReference type="ChEBI" id="CHEBI:60240"/>
        <label>1</label>
    </ligand>
</feature>
<dbReference type="EMBL" id="JAAKYA010000032">
    <property type="protein sequence ID" value="NGO38845.1"/>
    <property type="molecule type" value="Genomic_DNA"/>
</dbReference>
<gene>
    <name evidence="4" type="ORF">G4L39_05475</name>
</gene>
<proteinExistence type="inferred from homology"/>
<comment type="caution">
    <text evidence="4">The sequence shown here is derived from an EMBL/GenBank/DDBJ whole genome shotgun (WGS) entry which is preliminary data.</text>
</comment>
<dbReference type="InterPro" id="IPR036069">
    <property type="entry name" value="DUF34/NIF3_sf"/>
</dbReference>
<dbReference type="GO" id="GO:0046872">
    <property type="term" value="F:metal ion binding"/>
    <property type="evidence" value="ECO:0007669"/>
    <property type="project" value="UniProtKB-KW"/>
</dbReference>
<name>A0A6M1RQ94_9BACT</name>
<comment type="similarity">
    <text evidence="1">Belongs to the GTP cyclohydrolase I type 2/NIF3 family.</text>
</comment>
<dbReference type="AlphaFoldDB" id="A0A6M1RQ94"/>
<evidence type="ECO:0000256" key="2">
    <source>
        <dbReference type="ARBA" id="ARBA00022723"/>
    </source>
</evidence>
<evidence type="ECO:0000256" key="3">
    <source>
        <dbReference type="PIRSR" id="PIRSR602678-1"/>
    </source>
</evidence>
<dbReference type="Pfam" id="PF01784">
    <property type="entry name" value="DUF34_NIF3"/>
    <property type="match status" value="1"/>
</dbReference>